<keyword evidence="3" id="KW-1185">Reference proteome</keyword>
<dbReference type="PROSITE" id="PS50005">
    <property type="entry name" value="TPR"/>
    <property type="match status" value="1"/>
</dbReference>
<evidence type="ECO:0000313" key="2">
    <source>
        <dbReference type="EMBL" id="KXF81949.1"/>
    </source>
</evidence>
<accession>A0A135I917</accession>
<dbReference type="InterPro" id="IPR019734">
    <property type="entry name" value="TPR_rpt"/>
</dbReference>
<feature type="repeat" description="TPR" evidence="1">
    <location>
        <begin position="224"/>
        <end position="257"/>
    </location>
</feature>
<reference evidence="2 3" key="1">
    <citation type="submission" date="2015-11" db="EMBL/GenBank/DDBJ databases">
        <title>Genomic Taxonomy of the Vibrionaceae.</title>
        <authorList>
            <person name="Gomez-Gil B."/>
            <person name="Enciso-Ibarra J."/>
        </authorList>
    </citation>
    <scope>NUCLEOTIDE SEQUENCE [LARGE SCALE GENOMIC DNA]</scope>
    <source>
        <strain evidence="2 3">CAIM 912</strain>
    </source>
</reference>
<name>A0A135I917_9GAMM</name>
<dbReference type="OrthoDB" id="9769023at2"/>
<evidence type="ECO:0000313" key="3">
    <source>
        <dbReference type="Proteomes" id="UP000070529"/>
    </source>
</evidence>
<dbReference type="STRING" id="294935.ATN88_18485"/>
<dbReference type="Proteomes" id="UP000070529">
    <property type="component" value="Unassembled WGS sequence"/>
</dbReference>
<proteinExistence type="predicted"/>
<dbReference type="AlphaFoldDB" id="A0A135I917"/>
<comment type="caution">
    <text evidence="2">The sequence shown here is derived from an EMBL/GenBank/DDBJ whole genome shotgun (WGS) entry which is preliminary data.</text>
</comment>
<dbReference type="EMBL" id="LNTY01000032">
    <property type="protein sequence ID" value="KXF81949.1"/>
    <property type="molecule type" value="Genomic_DNA"/>
</dbReference>
<sequence length="481" mass="52128">MKSASRKALACVSRASFSSVKTLTLAGLISVGLVGCANLSVQSLFSNYSAGMADSRSLAQQGAFPDAIDALPTGAGGEILDEMERARLALLSSDYPQMKEALDMADLAVKEQTNQAVIQISEGFNQVGALASNDNMLTYVPPSYELGFLHLYLVRHYLQKGDLQGALVEVRRAKQIQEDAIKLREKEQDLARKSASENGISDNVGAILSRYPESDNALGSVQNAYLFYISALLYEAEGNLNSAFIDYNRALAVAPDNQYVAEAAMRIAAKQGRKSELKLLEKKYGKVSTPKKGSAKLVVLAEDGFVDARLGWRLPFWVTDSNGNLESFTVALPYYAQSRGSQPQVISLDGKGEKLEGLADVNAMARHALNEAMPGMVVRQILRVVAKNEFHKSASKNDESGLGSLITSMYNAVSEQPDTRSWQTLPARASLFSEYLSAGEHKLQINGKTIKVNLTPDRTTLLWLSTASGEVVDWQGTLGGV</sequence>
<protein>
    <submittedName>
        <fullName evidence="2">Uncharacterized protein</fullName>
    </submittedName>
</protein>
<evidence type="ECO:0000256" key="1">
    <source>
        <dbReference type="PROSITE-ProRule" id="PRU00339"/>
    </source>
</evidence>
<dbReference type="RefSeq" id="WP_067415065.1">
    <property type="nucleotide sequence ID" value="NZ_LNTY01000032.1"/>
</dbReference>
<dbReference type="SUPFAM" id="SSF48452">
    <property type="entry name" value="TPR-like"/>
    <property type="match status" value="1"/>
</dbReference>
<gene>
    <name evidence="2" type="ORF">ATN88_18485</name>
</gene>
<dbReference type="InterPro" id="IPR011990">
    <property type="entry name" value="TPR-like_helical_dom_sf"/>
</dbReference>
<keyword evidence="1" id="KW-0802">TPR repeat</keyword>
<dbReference type="Gene3D" id="1.25.40.10">
    <property type="entry name" value="Tetratricopeptide repeat domain"/>
    <property type="match status" value="1"/>
</dbReference>
<organism evidence="2 3">
    <name type="scientific">Enterovibrio coralii</name>
    <dbReference type="NCBI Taxonomy" id="294935"/>
    <lineage>
        <taxon>Bacteria</taxon>
        <taxon>Pseudomonadati</taxon>
        <taxon>Pseudomonadota</taxon>
        <taxon>Gammaproteobacteria</taxon>
        <taxon>Vibrionales</taxon>
        <taxon>Vibrionaceae</taxon>
        <taxon>Enterovibrio</taxon>
    </lineage>
</organism>